<evidence type="ECO:0000313" key="5">
    <source>
        <dbReference type="EMBL" id="RKT79994.1"/>
    </source>
</evidence>
<sequence length="127" mass="12940">MPSPSDAVSLPVVVDAGSGVAPFEQLRVQVTALVEQGRLTPGDRLPPVRALAGTLGLAANTVARAYKELEADGVVTTNGRAGTTVAAGEHAGRVAVERAAAAFVRLARGCGFTDAETLDLVRAAQHP</sequence>
<dbReference type="AlphaFoldDB" id="A0A495Y3D6"/>
<dbReference type="PANTHER" id="PTHR38445:SF9">
    <property type="entry name" value="HTH-TYPE TRANSCRIPTIONAL REPRESSOR YTRA"/>
    <property type="match status" value="1"/>
</dbReference>
<reference evidence="5 6" key="1">
    <citation type="submission" date="2018-10" db="EMBL/GenBank/DDBJ databases">
        <title>Sequencing the genomes of 1000 actinobacteria strains.</title>
        <authorList>
            <person name="Klenk H.-P."/>
        </authorList>
    </citation>
    <scope>NUCLEOTIDE SEQUENCE [LARGE SCALE GENOMIC DNA]</scope>
    <source>
        <strain evidence="5 6">DSM 44267</strain>
    </source>
</reference>
<evidence type="ECO:0000313" key="6">
    <source>
        <dbReference type="Proteomes" id="UP000278440"/>
    </source>
</evidence>
<dbReference type="RefSeq" id="WP_121035488.1">
    <property type="nucleotide sequence ID" value="NZ_RBXT01000001.1"/>
</dbReference>
<name>A0A495Y3D6_9MICO</name>
<accession>A0A495Y3D6</accession>
<dbReference type="SUPFAM" id="SSF46785">
    <property type="entry name" value="Winged helix' DNA-binding domain"/>
    <property type="match status" value="1"/>
</dbReference>
<dbReference type="OrthoDB" id="4307011at2"/>
<dbReference type="Gene3D" id="1.10.10.10">
    <property type="entry name" value="Winged helix-like DNA-binding domain superfamily/Winged helix DNA-binding domain"/>
    <property type="match status" value="1"/>
</dbReference>
<keyword evidence="6" id="KW-1185">Reference proteome</keyword>
<dbReference type="InterPro" id="IPR036390">
    <property type="entry name" value="WH_DNA-bd_sf"/>
</dbReference>
<feature type="domain" description="HTH gntR-type" evidence="4">
    <location>
        <begin position="20"/>
        <end position="88"/>
    </location>
</feature>
<evidence type="ECO:0000256" key="1">
    <source>
        <dbReference type="ARBA" id="ARBA00023015"/>
    </source>
</evidence>
<dbReference type="CDD" id="cd07377">
    <property type="entry name" value="WHTH_GntR"/>
    <property type="match status" value="1"/>
</dbReference>
<evidence type="ECO:0000256" key="2">
    <source>
        <dbReference type="ARBA" id="ARBA00023125"/>
    </source>
</evidence>
<evidence type="ECO:0000259" key="4">
    <source>
        <dbReference type="PROSITE" id="PS50949"/>
    </source>
</evidence>
<keyword evidence="3" id="KW-0804">Transcription</keyword>
<evidence type="ECO:0000256" key="3">
    <source>
        <dbReference type="ARBA" id="ARBA00023163"/>
    </source>
</evidence>
<dbReference type="PANTHER" id="PTHR38445">
    <property type="entry name" value="HTH-TYPE TRANSCRIPTIONAL REPRESSOR YTRA"/>
    <property type="match status" value="1"/>
</dbReference>
<dbReference type="Pfam" id="PF00392">
    <property type="entry name" value="GntR"/>
    <property type="match status" value="1"/>
</dbReference>
<keyword evidence="2" id="KW-0238">DNA-binding</keyword>
<dbReference type="InterPro" id="IPR036388">
    <property type="entry name" value="WH-like_DNA-bd_sf"/>
</dbReference>
<keyword evidence="1" id="KW-0805">Transcription regulation</keyword>
<dbReference type="PROSITE" id="PS50949">
    <property type="entry name" value="HTH_GNTR"/>
    <property type="match status" value="1"/>
</dbReference>
<gene>
    <name evidence="5" type="ORF">DFJ68_3473</name>
</gene>
<protein>
    <submittedName>
        <fullName evidence="5">GntR family transcriptional regulator</fullName>
    </submittedName>
</protein>
<dbReference type="GO" id="GO:0003677">
    <property type="term" value="F:DNA binding"/>
    <property type="evidence" value="ECO:0007669"/>
    <property type="project" value="UniProtKB-KW"/>
</dbReference>
<dbReference type="Proteomes" id="UP000278440">
    <property type="component" value="Unassembled WGS sequence"/>
</dbReference>
<dbReference type="InterPro" id="IPR000524">
    <property type="entry name" value="Tscrpt_reg_HTH_GntR"/>
</dbReference>
<comment type="caution">
    <text evidence="5">The sequence shown here is derived from an EMBL/GenBank/DDBJ whole genome shotgun (WGS) entry which is preliminary data.</text>
</comment>
<proteinExistence type="predicted"/>
<organism evidence="5 6">
    <name type="scientific">Terracoccus luteus</name>
    <dbReference type="NCBI Taxonomy" id="53356"/>
    <lineage>
        <taxon>Bacteria</taxon>
        <taxon>Bacillati</taxon>
        <taxon>Actinomycetota</taxon>
        <taxon>Actinomycetes</taxon>
        <taxon>Micrococcales</taxon>
        <taxon>Intrasporangiaceae</taxon>
        <taxon>Terracoccus</taxon>
    </lineage>
</organism>
<dbReference type="SMART" id="SM00345">
    <property type="entry name" value="HTH_GNTR"/>
    <property type="match status" value="1"/>
</dbReference>
<dbReference type="GO" id="GO:0003700">
    <property type="term" value="F:DNA-binding transcription factor activity"/>
    <property type="evidence" value="ECO:0007669"/>
    <property type="project" value="InterPro"/>
</dbReference>
<dbReference type="EMBL" id="RBXT01000001">
    <property type="protein sequence ID" value="RKT79994.1"/>
    <property type="molecule type" value="Genomic_DNA"/>
</dbReference>